<evidence type="ECO:0000256" key="2">
    <source>
        <dbReference type="ARBA" id="ARBA00011006"/>
    </source>
</evidence>
<comment type="subcellular location">
    <subcellularLocation>
        <location evidence="1">Cell membrane</location>
        <topology evidence="1">Multi-pass membrane protein</topology>
    </subcellularLocation>
</comment>
<evidence type="ECO:0000313" key="8">
    <source>
        <dbReference type="EMBL" id="TNL94636.1"/>
    </source>
</evidence>
<gene>
    <name evidence="8" type="ORF">FHE74_10155</name>
</gene>
<evidence type="ECO:0000313" key="9">
    <source>
        <dbReference type="Proteomes" id="UP000312032"/>
    </source>
</evidence>
<dbReference type="RefSeq" id="WP_139466402.1">
    <property type="nucleotide sequence ID" value="NZ_VDHJ01000019.1"/>
</dbReference>
<keyword evidence="4 7" id="KW-0812">Transmembrane</keyword>
<evidence type="ECO:0000256" key="1">
    <source>
        <dbReference type="ARBA" id="ARBA00004651"/>
    </source>
</evidence>
<proteinExistence type="inferred from homology"/>
<evidence type="ECO:0000256" key="3">
    <source>
        <dbReference type="ARBA" id="ARBA00022475"/>
    </source>
</evidence>
<dbReference type="Proteomes" id="UP000312032">
    <property type="component" value="Unassembled WGS sequence"/>
</dbReference>
<evidence type="ECO:0000256" key="4">
    <source>
        <dbReference type="ARBA" id="ARBA00022692"/>
    </source>
</evidence>
<keyword evidence="9" id="KW-1185">Reference proteome</keyword>
<evidence type="ECO:0000256" key="5">
    <source>
        <dbReference type="ARBA" id="ARBA00022989"/>
    </source>
</evidence>
<keyword evidence="6 7" id="KW-0472">Membrane</keyword>
<dbReference type="OrthoDB" id="5245115at2"/>
<dbReference type="PANTHER" id="PTHR33884:SF3">
    <property type="entry name" value="UPF0410 PROTEIN YMGE"/>
    <property type="match status" value="1"/>
</dbReference>
<dbReference type="PANTHER" id="PTHR33884">
    <property type="entry name" value="UPF0410 PROTEIN YMGE"/>
    <property type="match status" value="1"/>
</dbReference>
<dbReference type="Pfam" id="PF04226">
    <property type="entry name" value="Transgly_assoc"/>
    <property type="match status" value="1"/>
</dbReference>
<evidence type="ECO:0000256" key="6">
    <source>
        <dbReference type="ARBA" id="ARBA00023136"/>
    </source>
</evidence>
<protein>
    <submittedName>
        <fullName evidence="8">GlsB/YeaQ/YmgE family stress response membrane protein</fullName>
    </submittedName>
</protein>
<dbReference type="AlphaFoldDB" id="A0A5C4U1A8"/>
<feature type="transmembrane region" description="Helical" evidence="7">
    <location>
        <begin position="63"/>
        <end position="84"/>
    </location>
</feature>
<comment type="caution">
    <text evidence="8">The sequence shown here is derived from an EMBL/GenBank/DDBJ whole genome shotgun (WGS) entry which is preliminary data.</text>
</comment>
<organism evidence="8 9">
    <name type="scientific">Corynebacterium tapiri</name>
    <dbReference type="NCBI Taxonomy" id="1448266"/>
    <lineage>
        <taxon>Bacteria</taxon>
        <taxon>Bacillati</taxon>
        <taxon>Actinomycetota</taxon>
        <taxon>Actinomycetes</taxon>
        <taxon>Mycobacteriales</taxon>
        <taxon>Corynebacteriaceae</taxon>
        <taxon>Corynebacterium</taxon>
    </lineage>
</organism>
<reference evidence="8 9" key="1">
    <citation type="submission" date="2019-06" db="EMBL/GenBank/DDBJ databases">
        <authorList>
            <person name="Li J."/>
        </authorList>
    </citation>
    <scope>NUCLEOTIDE SEQUENCE [LARGE SCALE GENOMIC DNA]</scope>
    <source>
        <strain evidence="8 9">LMG 28165</strain>
    </source>
</reference>
<dbReference type="InterPro" id="IPR007341">
    <property type="entry name" value="Transgly_assoc"/>
</dbReference>
<feature type="transmembrane region" description="Helical" evidence="7">
    <location>
        <begin position="31"/>
        <end position="51"/>
    </location>
</feature>
<sequence length="86" mass="8695">MSLGMGIIGWIIIGGLAGWIASMIKGKNAQMGIPANIAAGVVGGLLGGFALKLVGVDMSNAGFFSSFLTCLVGAVVVLTILNMIRK</sequence>
<accession>A0A5C4U1A8</accession>
<name>A0A5C4U1A8_9CORY</name>
<keyword evidence="3" id="KW-1003">Cell membrane</keyword>
<dbReference type="EMBL" id="VDHJ01000019">
    <property type="protein sequence ID" value="TNL94636.1"/>
    <property type="molecule type" value="Genomic_DNA"/>
</dbReference>
<dbReference type="GO" id="GO:0005886">
    <property type="term" value="C:plasma membrane"/>
    <property type="evidence" value="ECO:0007669"/>
    <property type="project" value="UniProtKB-SubCell"/>
</dbReference>
<keyword evidence="5 7" id="KW-1133">Transmembrane helix</keyword>
<comment type="similarity">
    <text evidence="2">Belongs to the UPF0410 family.</text>
</comment>
<feature type="transmembrane region" description="Helical" evidence="7">
    <location>
        <begin position="6"/>
        <end position="24"/>
    </location>
</feature>
<evidence type="ECO:0000256" key="7">
    <source>
        <dbReference type="SAM" id="Phobius"/>
    </source>
</evidence>